<evidence type="ECO:0000259" key="14">
    <source>
        <dbReference type="PROSITE" id="PS51192"/>
    </source>
</evidence>
<dbReference type="PANTHER" id="PTHR47964">
    <property type="entry name" value="ATP-DEPENDENT DNA HELICASE HOMOLOG RECG, CHLOROPLASTIC"/>
    <property type="match status" value="1"/>
</dbReference>
<evidence type="ECO:0000256" key="7">
    <source>
        <dbReference type="ARBA" id="ARBA00022840"/>
    </source>
</evidence>
<dbReference type="GO" id="GO:0005524">
    <property type="term" value="F:ATP binding"/>
    <property type="evidence" value="ECO:0007669"/>
    <property type="project" value="UniProtKB-UniRule"/>
</dbReference>
<dbReference type="Pfam" id="PF03461">
    <property type="entry name" value="TRCF"/>
    <property type="match status" value="1"/>
</dbReference>
<dbReference type="PANTHER" id="PTHR47964:SF1">
    <property type="entry name" value="ATP-DEPENDENT DNA HELICASE HOMOLOG RECG, CHLOROPLASTIC"/>
    <property type="match status" value="1"/>
</dbReference>
<evidence type="ECO:0000256" key="6">
    <source>
        <dbReference type="ARBA" id="ARBA00022806"/>
    </source>
</evidence>
<sequence length="1155" mass="125956">MKRPLLEALFDAPDIMRAARALAAGGGPAAAFGLTEAHKSHLAAALAAAGPGAPRTVLLVTATDTAAARMRADAEALGVQASLLPARETPLVRVMNASPERAGERVRALMQLASGQPGVVVASMAALLQRVAPREAFLRQRIELAAGDELEPRSLLERLCAAGYERVDLVEGRGQAALRGGIVDVFAPDACYPVRIEFWGDTVDQMRLFDPATQRSVEQAARAVFAPAYETPQPPEAAARALRAIAGREEFFEQEQAWRAGRACAGAEALLPLLYEHPAAVADYLPPDALVLADEPHRLEEAAQAAQDAFAESVAAMLERGEGLPEQGGLQLPAQEAFGRLSTPRTLALYALSRAHEAFAPKEVVQPLGRPAPQYLGSMEELARDLGFYKRSGEAVVLFAGERAERLAQQLTELGAETAWAPSLARRPVPGEALAVGEALPRGFAYPELHLTVLGAQELFGKEARPAGRRGRARGALRLPELAAGDFVVHEAYGIGRFVGVETLTVQGHTRDYLLLEYRGGDRLYIPTDQLDRVQKYIGAGEDAAPGLSRLGGGEWQSRVNRARESAKKLAVDLAALYAGRMNGRGFAFSKDTPWQAQMEARFPYRETPDQLACIREIKADMERPRPMDRLLCGDVGYGKTEVALRAAFKAVQDSKQVAFLVPTTLLAQQHYNTMRARFADFPVRTACLSRFTPAGERRAVCEQLRAGRIDVIVGTHALLGKEVRFKDLGLLIIDEEQRFGVNHKEQIKALKADVDVLTLTATPIPRTLHMSMTGIRDISVLETPPESRYPVQTFVLEYSDALVTEALSRELARGGQAYVVCNRVQGMEAQLRRLRELVPEARVAMAHGQMPEGALERTMLAFLEREYDVLLCSSIIESGLDIPNVNTLLVLDADRFGLAQLYQLRGRVGRSTRLGYAYFTVRRGAAMSEQAHRRLMAIREFTQFGAGFRLAMRDLEIRGAGSLLGAEQHGHIADVGYEYYCKLMRGAVAEVRGEAVPEEAADVAVDVPVSAHIPRAFVPDEVQRLAAYRRIADAADEDALLDVREELEDRYGELPEPVENLLLLSRLRRAAAQAQLAGVSVRPGEALLTFREGARPDGARLLAAVSGARGAQLTATEPPAIRLRRPDAAPETFLHELPQFLYTIASCSDTMDRL</sequence>
<feature type="domain" description="Helicase ATP-binding" evidence="14">
    <location>
        <begin position="621"/>
        <end position="782"/>
    </location>
</feature>
<evidence type="ECO:0000256" key="4">
    <source>
        <dbReference type="ARBA" id="ARBA00022763"/>
    </source>
</evidence>
<evidence type="ECO:0000256" key="12">
    <source>
        <dbReference type="ARBA" id="ARBA00070128"/>
    </source>
</evidence>
<evidence type="ECO:0000256" key="11">
    <source>
        <dbReference type="ARBA" id="ARBA00061399"/>
    </source>
</evidence>
<keyword evidence="5 13" id="KW-0378">Hydrolase</keyword>
<dbReference type="GO" id="GO:0005737">
    <property type="term" value="C:cytoplasm"/>
    <property type="evidence" value="ECO:0007669"/>
    <property type="project" value="UniProtKB-SubCell"/>
</dbReference>
<dbReference type="InterPro" id="IPR037235">
    <property type="entry name" value="TRCF-like_C_D7"/>
</dbReference>
<dbReference type="SMART" id="SM00982">
    <property type="entry name" value="TRCF"/>
    <property type="match status" value="1"/>
</dbReference>
<dbReference type="FunFam" id="3.40.50.300:FF:000546">
    <property type="entry name" value="Transcription-repair-coupling factor"/>
    <property type="match status" value="1"/>
</dbReference>
<dbReference type="CDD" id="cd17991">
    <property type="entry name" value="DEXHc_TRCF"/>
    <property type="match status" value="1"/>
</dbReference>
<dbReference type="InterPro" id="IPR036101">
    <property type="entry name" value="CarD-like/TRCF_RID_sf"/>
</dbReference>
<reference evidence="16" key="1">
    <citation type="submission" date="2020-10" db="EMBL/GenBank/DDBJ databases">
        <authorList>
            <person name="Gilroy R."/>
        </authorList>
    </citation>
    <scope>NUCLEOTIDE SEQUENCE</scope>
    <source>
        <strain evidence="16">ChiGjej2B2-16831</strain>
    </source>
</reference>
<comment type="similarity">
    <text evidence="10 13">In the N-terminal section; belongs to the UvrB family.</text>
</comment>
<evidence type="ECO:0000313" key="16">
    <source>
        <dbReference type="EMBL" id="HIU94273.1"/>
    </source>
</evidence>
<dbReference type="GO" id="GO:0003684">
    <property type="term" value="F:damaged DNA binding"/>
    <property type="evidence" value="ECO:0007669"/>
    <property type="project" value="InterPro"/>
</dbReference>
<keyword evidence="4 13" id="KW-0227">DNA damage</keyword>
<keyword evidence="6" id="KW-0347">Helicase</keyword>
<evidence type="ECO:0000256" key="10">
    <source>
        <dbReference type="ARBA" id="ARBA00061104"/>
    </source>
</evidence>
<comment type="caution">
    <text evidence="16">The sequence shown here is derived from an EMBL/GenBank/DDBJ whole genome shotgun (WGS) entry which is preliminary data.</text>
</comment>
<dbReference type="Gene3D" id="3.40.50.11180">
    <property type="match status" value="1"/>
</dbReference>
<dbReference type="EC" id="3.6.4.-" evidence="13"/>
<dbReference type="Pfam" id="PF00271">
    <property type="entry name" value="Helicase_C"/>
    <property type="match status" value="1"/>
</dbReference>
<dbReference type="Pfam" id="PF17757">
    <property type="entry name" value="UvrB_inter"/>
    <property type="match status" value="1"/>
</dbReference>
<dbReference type="AlphaFoldDB" id="A0A9D1N2Z5"/>
<dbReference type="SUPFAM" id="SSF52540">
    <property type="entry name" value="P-loop containing nucleoside triphosphate hydrolases"/>
    <property type="match status" value="4"/>
</dbReference>
<evidence type="ECO:0000256" key="1">
    <source>
        <dbReference type="ARBA" id="ARBA00004496"/>
    </source>
</evidence>
<dbReference type="InterPro" id="IPR027417">
    <property type="entry name" value="P-loop_NTPase"/>
</dbReference>
<evidence type="ECO:0000256" key="3">
    <source>
        <dbReference type="ARBA" id="ARBA00022741"/>
    </source>
</evidence>
<dbReference type="InterPro" id="IPR001650">
    <property type="entry name" value="Helicase_C-like"/>
</dbReference>
<dbReference type="InterPro" id="IPR041471">
    <property type="entry name" value="UvrB_inter"/>
</dbReference>
<feature type="domain" description="Helicase C-terminal" evidence="15">
    <location>
        <begin position="799"/>
        <end position="957"/>
    </location>
</feature>
<dbReference type="SUPFAM" id="SSF141259">
    <property type="entry name" value="CarD-like"/>
    <property type="match status" value="1"/>
</dbReference>
<dbReference type="PROSITE" id="PS51194">
    <property type="entry name" value="HELICASE_CTER"/>
    <property type="match status" value="1"/>
</dbReference>
<dbReference type="EMBL" id="DVNZ01000123">
    <property type="protein sequence ID" value="HIU94273.1"/>
    <property type="molecule type" value="Genomic_DNA"/>
</dbReference>
<dbReference type="SUPFAM" id="SSF143517">
    <property type="entry name" value="TRCF domain-like"/>
    <property type="match status" value="1"/>
</dbReference>
<dbReference type="Gene3D" id="3.90.1150.50">
    <property type="entry name" value="Transcription-repair-coupling factor, D7 domain"/>
    <property type="match status" value="1"/>
</dbReference>
<dbReference type="Gene3D" id="2.40.10.170">
    <property type="match status" value="1"/>
</dbReference>
<comment type="function">
    <text evidence="13">Couples transcription and DNA repair by recognizing RNA polymerase (RNAP) stalled at DNA lesions. Mediates ATP-dependent release of RNAP and its truncated transcript from the DNA, and recruitment of nucleotide excision repair machinery to the damaged site.</text>
</comment>
<evidence type="ECO:0000256" key="9">
    <source>
        <dbReference type="ARBA" id="ARBA00023204"/>
    </source>
</evidence>
<evidence type="ECO:0000256" key="8">
    <source>
        <dbReference type="ARBA" id="ARBA00023125"/>
    </source>
</evidence>
<keyword evidence="3 13" id="KW-0547">Nucleotide-binding</keyword>
<evidence type="ECO:0000256" key="13">
    <source>
        <dbReference type="HAMAP-Rule" id="MF_00969"/>
    </source>
</evidence>
<keyword evidence="9 13" id="KW-0234">DNA repair</keyword>
<dbReference type="InterPro" id="IPR014001">
    <property type="entry name" value="Helicase_ATP-bd"/>
</dbReference>
<dbReference type="SMART" id="SM00487">
    <property type="entry name" value="DEXDc"/>
    <property type="match status" value="1"/>
</dbReference>
<dbReference type="Pfam" id="PF02559">
    <property type="entry name" value="CarD_TRCF_RID"/>
    <property type="match status" value="1"/>
</dbReference>
<dbReference type="SMART" id="SM01058">
    <property type="entry name" value="CarD_TRCF"/>
    <property type="match status" value="1"/>
</dbReference>
<dbReference type="GO" id="GO:0006355">
    <property type="term" value="P:regulation of DNA-templated transcription"/>
    <property type="evidence" value="ECO:0007669"/>
    <property type="project" value="UniProtKB-UniRule"/>
</dbReference>
<dbReference type="GO" id="GO:0000716">
    <property type="term" value="P:transcription-coupled nucleotide-excision repair, DNA damage recognition"/>
    <property type="evidence" value="ECO:0007669"/>
    <property type="project" value="UniProtKB-UniRule"/>
</dbReference>
<dbReference type="InterPro" id="IPR005118">
    <property type="entry name" value="TRCF_C"/>
</dbReference>
<accession>A0A9D1N2Z5</accession>
<evidence type="ECO:0000256" key="5">
    <source>
        <dbReference type="ARBA" id="ARBA00022801"/>
    </source>
</evidence>
<reference evidence="16" key="2">
    <citation type="journal article" date="2021" name="PeerJ">
        <title>Extensive microbial diversity within the chicken gut microbiome revealed by metagenomics and culture.</title>
        <authorList>
            <person name="Gilroy R."/>
            <person name="Ravi A."/>
            <person name="Getino M."/>
            <person name="Pursley I."/>
            <person name="Horton D.L."/>
            <person name="Alikhan N.F."/>
            <person name="Baker D."/>
            <person name="Gharbi K."/>
            <person name="Hall N."/>
            <person name="Watson M."/>
            <person name="Adriaenssens E.M."/>
            <person name="Foster-Nyarko E."/>
            <person name="Jarju S."/>
            <person name="Secka A."/>
            <person name="Antonio M."/>
            <person name="Oren A."/>
            <person name="Chaudhuri R.R."/>
            <person name="La Ragione R."/>
            <person name="Hildebrand F."/>
            <person name="Pallen M.J."/>
        </authorList>
    </citation>
    <scope>NUCLEOTIDE SEQUENCE</scope>
    <source>
        <strain evidence="16">ChiGjej2B2-16831</strain>
    </source>
</reference>
<comment type="subcellular location">
    <subcellularLocation>
        <location evidence="1 13">Cytoplasm</location>
    </subcellularLocation>
</comment>
<gene>
    <name evidence="13 16" type="primary">mfd</name>
    <name evidence="16" type="ORF">IAD24_03855</name>
</gene>
<keyword evidence="8 13" id="KW-0238">DNA-binding</keyword>
<dbReference type="InterPro" id="IPR004576">
    <property type="entry name" value="Mfd"/>
</dbReference>
<dbReference type="GO" id="GO:0016787">
    <property type="term" value="F:hydrolase activity"/>
    <property type="evidence" value="ECO:0007669"/>
    <property type="project" value="UniProtKB-KW"/>
</dbReference>
<keyword evidence="2 13" id="KW-0963">Cytoplasm</keyword>
<dbReference type="HAMAP" id="MF_00969">
    <property type="entry name" value="TRCF"/>
    <property type="match status" value="1"/>
</dbReference>
<dbReference type="Gene3D" id="3.40.50.300">
    <property type="entry name" value="P-loop containing nucleotide triphosphate hydrolases"/>
    <property type="match status" value="2"/>
</dbReference>
<name>A0A9D1N2Z5_9FIRM</name>
<dbReference type="InterPro" id="IPR047112">
    <property type="entry name" value="RecG/Mfd"/>
</dbReference>
<evidence type="ECO:0000313" key="17">
    <source>
        <dbReference type="Proteomes" id="UP000824128"/>
    </source>
</evidence>
<dbReference type="PROSITE" id="PS51192">
    <property type="entry name" value="HELICASE_ATP_BIND_1"/>
    <property type="match status" value="1"/>
</dbReference>
<dbReference type="InterPro" id="IPR011545">
    <property type="entry name" value="DEAD/DEAH_box_helicase_dom"/>
</dbReference>
<dbReference type="Proteomes" id="UP000824128">
    <property type="component" value="Unassembled WGS sequence"/>
</dbReference>
<keyword evidence="7 13" id="KW-0067">ATP-binding</keyword>
<dbReference type="InterPro" id="IPR003711">
    <property type="entry name" value="CarD-like/TRCF_RID"/>
</dbReference>
<comment type="similarity">
    <text evidence="11 13">In the C-terminal section; belongs to the helicase family. RecG subfamily.</text>
</comment>
<dbReference type="Gene3D" id="3.30.2060.10">
    <property type="entry name" value="Penicillin-binding protein 1b domain"/>
    <property type="match status" value="1"/>
</dbReference>
<dbReference type="Pfam" id="PF00270">
    <property type="entry name" value="DEAD"/>
    <property type="match status" value="1"/>
</dbReference>
<evidence type="ECO:0000256" key="2">
    <source>
        <dbReference type="ARBA" id="ARBA00022490"/>
    </source>
</evidence>
<dbReference type="GO" id="GO:0003678">
    <property type="term" value="F:DNA helicase activity"/>
    <property type="evidence" value="ECO:0007669"/>
    <property type="project" value="TreeGrafter"/>
</dbReference>
<protein>
    <recommendedName>
        <fullName evidence="12 13">Transcription-repair-coupling factor</fullName>
        <shortName evidence="13">TRCF</shortName>
        <ecNumber evidence="13">3.6.4.-</ecNumber>
    </recommendedName>
</protein>
<organism evidence="16 17">
    <name type="scientific">Candidatus Aphodomorpha intestinavium</name>
    <dbReference type="NCBI Taxonomy" id="2840672"/>
    <lineage>
        <taxon>Bacteria</taxon>
        <taxon>Bacillati</taxon>
        <taxon>Bacillota</taxon>
        <taxon>Clostridia</taxon>
        <taxon>Eubacteriales</taxon>
        <taxon>Candidatus Aphodomorpha</taxon>
    </lineage>
</organism>
<dbReference type="SMART" id="SM00490">
    <property type="entry name" value="HELICc"/>
    <property type="match status" value="1"/>
</dbReference>
<proteinExistence type="inferred from homology"/>
<dbReference type="NCBIfam" id="TIGR00580">
    <property type="entry name" value="mfd"/>
    <property type="match status" value="1"/>
</dbReference>
<evidence type="ECO:0000259" key="15">
    <source>
        <dbReference type="PROSITE" id="PS51194"/>
    </source>
</evidence>